<keyword evidence="11" id="KW-0503">Monooxygenase</keyword>
<dbReference type="PANTHER" id="PTHR24305:SF166">
    <property type="entry name" value="CYTOCHROME P450 12A4, MITOCHONDRIAL-RELATED"/>
    <property type="match status" value="1"/>
</dbReference>
<keyword evidence="7 13" id="KW-0479">Metal-binding</keyword>
<comment type="subcellular location">
    <subcellularLocation>
        <location evidence="2">Membrane</location>
    </subcellularLocation>
</comment>
<keyword evidence="15" id="KW-1185">Reference proteome</keyword>
<keyword evidence="6" id="KW-0812">Transmembrane</keyword>
<dbReference type="InterPro" id="IPR036396">
    <property type="entry name" value="Cyt_P450_sf"/>
</dbReference>
<dbReference type="Pfam" id="PF00067">
    <property type="entry name" value="p450"/>
    <property type="match status" value="1"/>
</dbReference>
<dbReference type="EMBL" id="ML210190">
    <property type="protein sequence ID" value="TFK25131.1"/>
    <property type="molecule type" value="Genomic_DNA"/>
</dbReference>
<dbReference type="GO" id="GO:0020037">
    <property type="term" value="F:heme binding"/>
    <property type="evidence" value="ECO:0007669"/>
    <property type="project" value="InterPro"/>
</dbReference>
<dbReference type="GO" id="GO:0016705">
    <property type="term" value="F:oxidoreductase activity, acting on paired donors, with incorporation or reduction of molecular oxygen"/>
    <property type="evidence" value="ECO:0007669"/>
    <property type="project" value="InterPro"/>
</dbReference>
<evidence type="ECO:0000256" key="3">
    <source>
        <dbReference type="ARBA" id="ARBA00004721"/>
    </source>
</evidence>
<accession>A0A5C3KWT4</accession>
<name>A0A5C3KWT4_COPMA</name>
<evidence type="ECO:0000256" key="2">
    <source>
        <dbReference type="ARBA" id="ARBA00004370"/>
    </source>
</evidence>
<keyword evidence="5 13" id="KW-0349">Heme</keyword>
<evidence type="ECO:0000313" key="15">
    <source>
        <dbReference type="Proteomes" id="UP000307440"/>
    </source>
</evidence>
<dbReference type="InterPro" id="IPR050121">
    <property type="entry name" value="Cytochrome_P450_monoxygenase"/>
</dbReference>
<organism evidence="14 15">
    <name type="scientific">Coprinopsis marcescibilis</name>
    <name type="common">Agaric fungus</name>
    <name type="synonym">Psathyrella marcescibilis</name>
    <dbReference type="NCBI Taxonomy" id="230819"/>
    <lineage>
        <taxon>Eukaryota</taxon>
        <taxon>Fungi</taxon>
        <taxon>Dikarya</taxon>
        <taxon>Basidiomycota</taxon>
        <taxon>Agaricomycotina</taxon>
        <taxon>Agaricomycetes</taxon>
        <taxon>Agaricomycetidae</taxon>
        <taxon>Agaricales</taxon>
        <taxon>Agaricineae</taxon>
        <taxon>Psathyrellaceae</taxon>
        <taxon>Coprinopsis</taxon>
    </lineage>
</organism>
<proteinExistence type="inferred from homology"/>
<comment type="cofactor">
    <cofactor evidence="1 13">
        <name>heme</name>
        <dbReference type="ChEBI" id="CHEBI:30413"/>
    </cofactor>
</comment>
<evidence type="ECO:0000256" key="6">
    <source>
        <dbReference type="ARBA" id="ARBA00022692"/>
    </source>
</evidence>
<keyword evidence="10 13" id="KW-0408">Iron</keyword>
<dbReference type="STRING" id="230819.A0A5C3KWT4"/>
<comment type="pathway">
    <text evidence="3">Secondary metabolite biosynthesis; terpenoid biosynthesis.</text>
</comment>
<dbReference type="PRINTS" id="PR00463">
    <property type="entry name" value="EP450I"/>
</dbReference>
<evidence type="ECO:0000256" key="12">
    <source>
        <dbReference type="ARBA" id="ARBA00023136"/>
    </source>
</evidence>
<dbReference type="Proteomes" id="UP000307440">
    <property type="component" value="Unassembled WGS sequence"/>
</dbReference>
<dbReference type="AlphaFoldDB" id="A0A5C3KWT4"/>
<keyword evidence="9" id="KW-0560">Oxidoreductase</keyword>
<feature type="binding site" description="axial binding residue" evidence="13">
    <location>
        <position position="499"/>
    </location>
    <ligand>
        <name>heme</name>
        <dbReference type="ChEBI" id="CHEBI:30413"/>
    </ligand>
    <ligandPart>
        <name>Fe</name>
        <dbReference type="ChEBI" id="CHEBI:18248"/>
    </ligandPart>
</feature>
<keyword evidence="8" id="KW-1133">Transmembrane helix</keyword>
<dbReference type="InterPro" id="IPR002401">
    <property type="entry name" value="Cyt_P450_E_grp-I"/>
</dbReference>
<gene>
    <name evidence="14" type="ORF">FA15DRAFT_738375</name>
</gene>
<evidence type="ECO:0000313" key="14">
    <source>
        <dbReference type="EMBL" id="TFK25131.1"/>
    </source>
</evidence>
<reference evidence="14 15" key="1">
    <citation type="journal article" date="2019" name="Nat. Ecol. Evol.">
        <title>Megaphylogeny resolves global patterns of mushroom evolution.</title>
        <authorList>
            <person name="Varga T."/>
            <person name="Krizsan K."/>
            <person name="Foldi C."/>
            <person name="Dima B."/>
            <person name="Sanchez-Garcia M."/>
            <person name="Sanchez-Ramirez S."/>
            <person name="Szollosi G.J."/>
            <person name="Szarkandi J.G."/>
            <person name="Papp V."/>
            <person name="Albert L."/>
            <person name="Andreopoulos W."/>
            <person name="Angelini C."/>
            <person name="Antonin V."/>
            <person name="Barry K.W."/>
            <person name="Bougher N.L."/>
            <person name="Buchanan P."/>
            <person name="Buyck B."/>
            <person name="Bense V."/>
            <person name="Catcheside P."/>
            <person name="Chovatia M."/>
            <person name="Cooper J."/>
            <person name="Damon W."/>
            <person name="Desjardin D."/>
            <person name="Finy P."/>
            <person name="Geml J."/>
            <person name="Haridas S."/>
            <person name="Hughes K."/>
            <person name="Justo A."/>
            <person name="Karasinski D."/>
            <person name="Kautmanova I."/>
            <person name="Kiss B."/>
            <person name="Kocsube S."/>
            <person name="Kotiranta H."/>
            <person name="LaButti K.M."/>
            <person name="Lechner B.E."/>
            <person name="Liimatainen K."/>
            <person name="Lipzen A."/>
            <person name="Lukacs Z."/>
            <person name="Mihaltcheva S."/>
            <person name="Morgado L.N."/>
            <person name="Niskanen T."/>
            <person name="Noordeloos M.E."/>
            <person name="Ohm R.A."/>
            <person name="Ortiz-Santana B."/>
            <person name="Ovrebo C."/>
            <person name="Racz N."/>
            <person name="Riley R."/>
            <person name="Savchenko A."/>
            <person name="Shiryaev A."/>
            <person name="Soop K."/>
            <person name="Spirin V."/>
            <person name="Szebenyi C."/>
            <person name="Tomsovsky M."/>
            <person name="Tulloss R.E."/>
            <person name="Uehling J."/>
            <person name="Grigoriev I.V."/>
            <person name="Vagvolgyi C."/>
            <person name="Papp T."/>
            <person name="Martin F.M."/>
            <person name="Miettinen O."/>
            <person name="Hibbett D.S."/>
            <person name="Nagy L.G."/>
        </authorList>
    </citation>
    <scope>NUCLEOTIDE SEQUENCE [LARGE SCALE GENOMIC DNA]</scope>
    <source>
        <strain evidence="14 15">CBS 121175</strain>
    </source>
</reference>
<dbReference type="CDD" id="cd11069">
    <property type="entry name" value="CYP_FUM15-like"/>
    <property type="match status" value="1"/>
</dbReference>
<evidence type="ECO:0000256" key="7">
    <source>
        <dbReference type="ARBA" id="ARBA00022723"/>
    </source>
</evidence>
<dbReference type="SUPFAM" id="SSF48264">
    <property type="entry name" value="Cytochrome P450"/>
    <property type="match status" value="1"/>
</dbReference>
<dbReference type="PRINTS" id="PR00385">
    <property type="entry name" value="P450"/>
</dbReference>
<dbReference type="GO" id="GO:0004497">
    <property type="term" value="F:monooxygenase activity"/>
    <property type="evidence" value="ECO:0007669"/>
    <property type="project" value="UniProtKB-KW"/>
</dbReference>
<evidence type="ECO:0000256" key="1">
    <source>
        <dbReference type="ARBA" id="ARBA00001971"/>
    </source>
</evidence>
<dbReference type="Gene3D" id="1.10.630.10">
    <property type="entry name" value="Cytochrome P450"/>
    <property type="match status" value="1"/>
</dbReference>
<protein>
    <submittedName>
        <fullName evidence="14">Cytochrome P450</fullName>
    </submittedName>
</protein>
<evidence type="ECO:0000256" key="8">
    <source>
        <dbReference type="ARBA" id="ARBA00022989"/>
    </source>
</evidence>
<evidence type="ECO:0000256" key="9">
    <source>
        <dbReference type="ARBA" id="ARBA00023002"/>
    </source>
</evidence>
<evidence type="ECO:0000256" key="10">
    <source>
        <dbReference type="ARBA" id="ARBA00023004"/>
    </source>
</evidence>
<dbReference type="GO" id="GO:0005506">
    <property type="term" value="F:iron ion binding"/>
    <property type="evidence" value="ECO:0007669"/>
    <property type="project" value="InterPro"/>
</dbReference>
<dbReference type="InterPro" id="IPR001128">
    <property type="entry name" value="Cyt_P450"/>
</dbReference>
<keyword evidence="12" id="KW-0472">Membrane</keyword>
<evidence type="ECO:0000256" key="4">
    <source>
        <dbReference type="ARBA" id="ARBA00010617"/>
    </source>
</evidence>
<comment type="similarity">
    <text evidence="4">Belongs to the cytochrome P450 family.</text>
</comment>
<evidence type="ECO:0000256" key="5">
    <source>
        <dbReference type="ARBA" id="ARBA00022617"/>
    </source>
</evidence>
<sequence>MGSNLSTSSLADSLKYSLSPQGLLALVGSWILWKIVKAIVIKNPLHKLPGPQPRSYITGSVGDLFNADAWAYHESLEKTYNGVARIPGVMGGSMLYVYDPKALYHIMLKDKNSYDEDNVTIRTNGLVWGQSLIAVVGDHHRRQRKMLTPMFSVKYLRDIVPTFYNVGNKLRDSIKLEVTKGKAEFDLLEWMSRTALELIGQSGWGASFDDLQPDSDLHPYYKSMKDYMHFIIKTTPARLLVLPYFSNFGPPGLRRFIVDMFPWKPLHRLRDIVDTIHSTSLKLYKEKLQVLEKGASSSAEVDFWCLFCITWTVKANLMATADQKMPEAEIIAQMATITFAGMDTTSNALSRILDLLSSNQGVQDKLRVEIKEAKAAKGELSYDELHQLPYLDAVCRETLRLYPPAAFALREATEDVLLPLDRPVTHLDGKEATEIMVPRGTLIYISILASNRDPLTWGPDAHQWKPERWLSPLPKSVIDARIPGVYSHLMTFIGGNRACIGFKFSQLEMKVILCTLLESFNFSHTKKNIKWQFNGISQPTVDEPSTDGSENKLQLPLNVSLVA</sequence>
<dbReference type="GO" id="GO:0016020">
    <property type="term" value="C:membrane"/>
    <property type="evidence" value="ECO:0007669"/>
    <property type="project" value="UniProtKB-SubCell"/>
</dbReference>
<dbReference type="PANTHER" id="PTHR24305">
    <property type="entry name" value="CYTOCHROME P450"/>
    <property type="match status" value="1"/>
</dbReference>
<evidence type="ECO:0000256" key="13">
    <source>
        <dbReference type="PIRSR" id="PIRSR602401-1"/>
    </source>
</evidence>
<dbReference type="OrthoDB" id="1470350at2759"/>
<evidence type="ECO:0000256" key="11">
    <source>
        <dbReference type="ARBA" id="ARBA00023033"/>
    </source>
</evidence>